<dbReference type="InterPro" id="IPR022803">
    <property type="entry name" value="Ribosomal_uL5_dom_sf"/>
</dbReference>
<feature type="non-terminal residue" evidence="3">
    <location>
        <position position="1"/>
    </location>
</feature>
<gene>
    <name evidence="3" type="ORF">HXO65_06010</name>
</gene>
<dbReference type="AlphaFoldDB" id="A0A930LUB2"/>
<evidence type="ECO:0000313" key="4">
    <source>
        <dbReference type="Proteomes" id="UP000785653"/>
    </source>
</evidence>
<dbReference type="GO" id="GO:0005840">
    <property type="term" value="C:ribosome"/>
    <property type="evidence" value="ECO:0007669"/>
    <property type="project" value="UniProtKB-KW"/>
</dbReference>
<reference evidence="3" key="1">
    <citation type="submission" date="2020-04" db="EMBL/GenBank/DDBJ databases">
        <title>Deep metagenomics examines the oral microbiome during advanced dental caries in children, revealing novel taxa and co-occurrences with host molecules.</title>
        <authorList>
            <person name="Baker J.L."/>
            <person name="Morton J.T."/>
            <person name="Dinis M."/>
            <person name="Alvarez R."/>
            <person name="Tran N.C."/>
            <person name="Knight R."/>
            <person name="Edlund A."/>
        </authorList>
    </citation>
    <scope>NUCLEOTIDE SEQUENCE</scope>
    <source>
        <strain evidence="3">JCVI_47_bin.3</strain>
    </source>
</reference>
<protein>
    <recommendedName>
        <fullName evidence="1">50S ribosomal protein L5</fullName>
    </recommendedName>
</protein>
<dbReference type="SUPFAM" id="SSF55282">
    <property type="entry name" value="RL5-like"/>
    <property type="match status" value="1"/>
</dbReference>
<name>A0A930LUB2_9MICC</name>
<dbReference type="InterPro" id="IPR031309">
    <property type="entry name" value="Ribosomal_uL5_C"/>
</dbReference>
<dbReference type="Proteomes" id="UP000785653">
    <property type="component" value="Unassembled WGS sequence"/>
</dbReference>
<organism evidence="3 4">
    <name type="scientific">Rothia mucilaginosa</name>
    <dbReference type="NCBI Taxonomy" id="43675"/>
    <lineage>
        <taxon>Bacteria</taxon>
        <taxon>Bacillati</taxon>
        <taxon>Actinomycetota</taxon>
        <taxon>Actinomycetes</taxon>
        <taxon>Micrococcales</taxon>
        <taxon>Micrococcaceae</taxon>
        <taxon>Rothia</taxon>
    </lineage>
</organism>
<evidence type="ECO:0000259" key="2">
    <source>
        <dbReference type="Pfam" id="PF00673"/>
    </source>
</evidence>
<feature type="domain" description="Large ribosomal subunit protein uL5 C-terminal" evidence="2">
    <location>
        <begin position="2"/>
        <end position="31"/>
    </location>
</feature>
<proteinExistence type="predicted"/>
<dbReference type="Gene3D" id="3.30.1440.10">
    <property type="match status" value="1"/>
</dbReference>
<comment type="caution">
    <text evidence="3">The sequence shown here is derived from an EMBL/GenBank/DDBJ whole genome shotgun (WGS) entry which is preliminary data.</text>
</comment>
<sequence length="34" mass="3737">DRVRGMDITVVTSAKTDDEGRAILKALGFPFKTK</sequence>
<evidence type="ECO:0000313" key="3">
    <source>
        <dbReference type="EMBL" id="MBF1673740.1"/>
    </source>
</evidence>
<dbReference type="Pfam" id="PF00673">
    <property type="entry name" value="Ribosomal_L5_C"/>
    <property type="match status" value="1"/>
</dbReference>
<evidence type="ECO:0000256" key="1">
    <source>
        <dbReference type="ARBA" id="ARBA00035461"/>
    </source>
</evidence>
<dbReference type="EMBL" id="JABZXS010000082">
    <property type="protein sequence ID" value="MBF1673740.1"/>
    <property type="molecule type" value="Genomic_DNA"/>
</dbReference>
<keyword evidence="3" id="KW-0687">Ribonucleoprotein</keyword>
<accession>A0A930LUB2</accession>
<keyword evidence="3" id="KW-0689">Ribosomal protein</keyword>